<proteinExistence type="predicted"/>
<protein>
    <submittedName>
        <fullName evidence="1">Uncharacterized protein</fullName>
    </submittedName>
</protein>
<keyword evidence="2" id="KW-1185">Reference proteome</keyword>
<dbReference type="Proteomes" id="UP000235672">
    <property type="component" value="Unassembled WGS sequence"/>
</dbReference>
<name>A0A2J6QP89_9HELO</name>
<gene>
    <name evidence="1" type="ORF">NA56DRAFT_653845</name>
</gene>
<organism evidence="1 2">
    <name type="scientific">Hyaloscypha hepaticicola</name>
    <dbReference type="NCBI Taxonomy" id="2082293"/>
    <lineage>
        <taxon>Eukaryota</taxon>
        <taxon>Fungi</taxon>
        <taxon>Dikarya</taxon>
        <taxon>Ascomycota</taxon>
        <taxon>Pezizomycotina</taxon>
        <taxon>Leotiomycetes</taxon>
        <taxon>Helotiales</taxon>
        <taxon>Hyaloscyphaceae</taxon>
        <taxon>Hyaloscypha</taxon>
    </lineage>
</organism>
<evidence type="ECO:0000313" key="1">
    <source>
        <dbReference type="EMBL" id="PMD28064.1"/>
    </source>
</evidence>
<dbReference type="OrthoDB" id="10256774at2759"/>
<dbReference type="SUPFAM" id="SSF56399">
    <property type="entry name" value="ADP-ribosylation"/>
    <property type="match status" value="1"/>
</dbReference>
<dbReference type="Gene3D" id="3.90.228.10">
    <property type="match status" value="1"/>
</dbReference>
<sequence length="479" mass="54439">MDNSECDDEEHDRFPRNPRFVDYRSKEAEFFNNLLETNISSRVTRWDCYEHIGWVFELEDVVLDVENTAVDTITVRITSGSMPRVVIDPLRQQLRQILSTALASQGGILDFAVTLLQLVETAVISVCEWMNKGKKGDGRESKGWDVTTVIGQQAIFDNPLGADLATIDDSAFHLLGKPVKELCEPFQDDKLRILHVENVLRSDLVSRFRRRQNQMLDQLMKCSLHQLRQCVPNKTIPSGSALDNRDNLARELCRPRATYHGTSRYNVSSIVVRGVQRVHKTRLEDMPGLCLIICAVLMGRPLQVTREATRRTTEIANETANSHVSPNLCEYIVFEAAQIIPCYVVHLDFGVEAAREWLQSTPEDPNEYEKKKHPKLVDQDLSPGELADLKQAKKAAALKWFPYGYGPATGTSFVIEEIGPVSDDEENYGDYQGQRQEIVDEVRAWDTETTKAGSWFDEYQNSRREEAKIKRASGDDDED</sequence>
<dbReference type="EMBL" id="KZ613465">
    <property type="protein sequence ID" value="PMD28064.1"/>
    <property type="molecule type" value="Genomic_DNA"/>
</dbReference>
<dbReference type="AlphaFoldDB" id="A0A2J6QP89"/>
<evidence type="ECO:0000313" key="2">
    <source>
        <dbReference type="Proteomes" id="UP000235672"/>
    </source>
</evidence>
<reference evidence="1 2" key="1">
    <citation type="submission" date="2016-05" db="EMBL/GenBank/DDBJ databases">
        <title>A degradative enzymes factory behind the ericoid mycorrhizal symbiosis.</title>
        <authorList>
            <consortium name="DOE Joint Genome Institute"/>
            <person name="Martino E."/>
            <person name="Morin E."/>
            <person name="Grelet G."/>
            <person name="Kuo A."/>
            <person name="Kohler A."/>
            <person name="Daghino S."/>
            <person name="Barry K."/>
            <person name="Choi C."/>
            <person name="Cichocki N."/>
            <person name="Clum A."/>
            <person name="Copeland A."/>
            <person name="Hainaut M."/>
            <person name="Haridas S."/>
            <person name="Labutti K."/>
            <person name="Lindquist E."/>
            <person name="Lipzen A."/>
            <person name="Khouja H.-R."/>
            <person name="Murat C."/>
            <person name="Ohm R."/>
            <person name="Olson A."/>
            <person name="Spatafora J."/>
            <person name="Veneault-Fourrey C."/>
            <person name="Henrissat B."/>
            <person name="Grigoriev I."/>
            <person name="Martin F."/>
            <person name="Perotto S."/>
        </authorList>
    </citation>
    <scope>NUCLEOTIDE SEQUENCE [LARGE SCALE GENOMIC DNA]</scope>
    <source>
        <strain evidence="1 2">UAMH 7357</strain>
    </source>
</reference>
<accession>A0A2J6QP89</accession>